<reference evidence="8" key="1">
    <citation type="submission" date="2017-01" db="EMBL/GenBank/DDBJ databases">
        <authorList>
            <person name="Varghese N."/>
            <person name="Submissions S."/>
        </authorList>
    </citation>
    <scope>NUCLEOTIDE SEQUENCE [LARGE SCALE GENOMIC DNA]</scope>
    <source>
        <strain evidence="8">UM1</strain>
    </source>
</reference>
<organism evidence="7 8">
    <name type="scientific">Solilutibacter tolerans</name>
    <dbReference type="NCBI Taxonomy" id="1604334"/>
    <lineage>
        <taxon>Bacteria</taxon>
        <taxon>Pseudomonadati</taxon>
        <taxon>Pseudomonadota</taxon>
        <taxon>Gammaproteobacteria</taxon>
        <taxon>Lysobacterales</taxon>
        <taxon>Lysobacteraceae</taxon>
        <taxon>Solilutibacter</taxon>
    </lineage>
</organism>
<dbReference type="Pfam" id="PF08281">
    <property type="entry name" value="Sigma70_r4_2"/>
    <property type="match status" value="1"/>
</dbReference>
<feature type="domain" description="RNA polymerase sigma-70 region 2" evidence="5">
    <location>
        <begin position="15"/>
        <end position="80"/>
    </location>
</feature>
<dbReference type="Proteomes" id="UP000241788">
    <property type="component" value="Unassembled WGS sequence"/>
</dbReference>
<dbReference type="CDD" id="cd06171">
    <property type="entry name" value="Sigma70_r4"/>
    <property type="match status" value="1"/>
</dbReference>
<dbReference type="InterPro" id="IPR013249">
    <property type="entry name" value="RNA_pol_sigma70_r4_t2"/>
</dbReference>
<comment type="similarity">
    <text evidence="1">Belongs to the sigma-70 factor family. ECF subfamily.</text>
</comment>
<dbReference type="GO" id="GO:0016987">
    <property type="term" value="F:sigma factor activity"/>
    <property type="evidence" value="ECO:0007669"/>
    <property type="project" value="UniProtKB-KW"/>
</dbReference>
<proteinExistence type="inferred from homology"/>
<dbReference type="InterPro" id="IPR013324">
    <property type="entry name" value="RNA_pol_sigma_r3/r4-like"/>
</dbReference>
<feature type="domain" description="RNA polymerase sigma factor 70 region 4 type 2" evidence="6">
    <location>
        <begin position="110"/>
        <end position="160"/>
    </location>
</feature>
<keyword evidence="2" id="KW-0805">Transcription regulation</keyword>
<dbReference type="InterPro" id="IPR013325">
    <property type="entry name" value="RNA_pol_sigma_r2"/>
</dbReference>
<dbReference type="Gene3D" id="1.10.10.10">
    <property type="entry name" value="Winged helix-like DNA-binding domain superfamily/Winged helix DNA-binding domain"/>
    <property type="match status" value="1"/>
</dbReference>
<dbReference type="PANTHER" id="PTHR43133:SF45">
    <property type="entry name" value="RNA POLYMERASE ECF-TYPE SIGMA FACTOR"/>
    <property type="match status" value="1"/>
</dbReference>
<evidence type="ECO:0000256" key="2">
    <source>
        <dbReference type="ARBA" id="ARBA00023015"/>
    </source>
</evidence>
<dbReference type="GO" id="GO:0003677">
    <property type="term" value="F:DNA binding"/>
    <property type="evidence" value="ECO:0007669"/>
    <property type="project" value="InterPro"/>
</dbReference>
<evidence type="ECO:0000259" key="5">
    <source>
        <dbReference type="Pfam" id="PF04542"/>
    </source>
</evidence>
<accession>A0A1N6QQG4</accession>
<dbReference type="AlphaFoldDB" id="A0A1N6QQG4"/>
<dbReference type="InterPro" id="IPR014284">
    <property type="entry name" value="RNA_pol_sigma-70_dom"/>
</dbReference>
<keyword evidence="4" id="KW-0804">Transcription</keyword>
<dbReference type="OrthoDB" id="9780326at2"/>
<evidence type="ECO:0000259" key="6">
    <source>
        <dbReference type="Pfam" id="PF08281"/>
    </source>
</evidence>
<evidence type="ECO:0000256" key="4">
    <source>
        <dbReference type="ARBA" id="ARBA00023163"/>
    </source>
</evidence>
<dbReference type="Pfam" id="PF04542">
    <property type="entry name" value="Sigma70_r2"/>
    <property type="match status" value="1"/>
</dbReference>
<dbReference type="InterPro" id="IPR039425">
    <property type="entry name" value="RNA_pol_sigma-70-like"/>
</dbReference>
<gene>
    <name evidence="7" type="ORF">SAMN05421546_0773</name>
</gene>
<dbReference type="Gene3D" id="1.10.1740.10">
    <property type="match status" value="1"/>
</dbReference>
<dbReference type="STRING" id="1604334.SAMN05421546_0773"/>
<dbReference type="NCBIfam" id="TIGR02937">
    <property type="entry name" value="sigma70-ECF"/>
    <property type="match status" value="1"/>
</dbReference>
<dbReference type="EMBL" id="FTLW01000002">
    <property type="protein sequence ID" value="SIQ18837.1"/>
    <property type="molecule type" value="Genomic_DNA"/>
</dbReference>
<keyword evidence="3" id="KW-0731">Sigma factor</keyword>
<evidence type="ECO:0000313" key="7">
    <source>
        <dbReference type="EMBL" id="SIQ18837.1"/>
    </source>
</evidence>
<dbReference type="SUPFAM" id="SSF88946">
    <property type="entry name" value="Sigma2 domain of RNA polymerase sigma factors"/>
    <property type="match status" value="1"/>
</dbReference>
<dbReference type="GO" id="GO:0006352">
    <property type="term" value="P:DNA-templated transcription initiation"/>
    <property type="evidence" value="ECO:0007669"/>
    <property type="project" value="InterPro"/>
</dbReference>
<name>A0A1N6QQG4_9GAMM</name>
<evidence type="ECO:0000313" key="8">
    <source>
        <dbReference type="Proteomes" id="UP000241788"/>
    </source>
</evidence>
<evidence type="ECO:0000256" key="1">
    <source>
        <dbReference type="ARBA" id="ARBA00010641"/>
    </source>
</evidence>
<dbReference type="InterPro" id="IPR007627">
    <property type="entry name" value="RNA_pol_sigma70_r2"/>
</dbReference>
<protein>
    <submittedName>
        <fullName evidence="7">RNA polymerase sigma-70 factor, ECF subfamily</fullName>
    </submittedName>
</protein>
<keyword evidence="8" id="KW-1185">Reference proteome</keyword>
<evidence type="ECO:0000256" key="3">
    <source>
        <dbReference type="ARBA" id="ARBA00023082"/>
    </source>
</evidence>
<sequence length="167" mass="19216">MDRHTIDANFEAKLQAHAGIVRKVAGSYAWSPHDRDDLMQDIVAALWQAWPTYDINRPFSTWMYRVALNVAISNVRGETRRRRHHIAYDPDLHDCEASTQSHEDDEHLALLQRAMQSLDPMNRALLMLYLDERSHREIAEVLGISESNVGTKLTRLKDRLRTTLAAA</sequence>
<dbReference type="SUPFAM" id="SSF88659">
    <property type="entry name" value="Sigma3 and sigma4 domains of RNA polymerase sigma factors"/>
    <property type="match status" value="1"/>
</dbReference>
<dbReference type="InterPro" id="IPR036388">
    <property type="entry name" value="WH-like_DNA-bd_sf"/>
</dbReference>
<dbReference type="PANTHER" id="PTHR43133">
    <property type="entry name" value="RNA POLYMERASE ECF-TYPE SIGMA FACTO"/>
    <property type="match status" value="1"/>
</dbReference>